<comment type="caution">
    <text evidence="1">The sequence shown here is derived from an EMBL/GenBank/DDBJ whole genome shotgun (WGS) entry which is preliminary data.</text>
</comment>
<proteinExistence type="predicted"/>
<gene>
    <name evidence="1" type="ORF">LY01_01795</name>
</gene>
<organism evidence="1 2">
    <name type="scientific">Nonlabens xylanidelens</name>
    <dbReference type="NCBI Taxonomy" id="191564"/>
    <lineage>
        <taxon>Bacteria</taxon>
        <taxon>Pseudomonadati</taxon>
        <taxon>Bacteroidota</taxon>
        <taxon>Flavobacteriia</taxon>
        <taxon>Flavobacteriales</taxon>
        <taxon>Flavobacteriaceae</taxon>
        <taxon>Nonlabens</taxon>
    </lineage>
</organism>
<accession>A0A2S6ILD1</accession>
<protein>
    <submittedName>
        <fullName evidence="1">Uncharacterized protein</fullName>
    </submittedName>
</protein>
<evidence type="ECO:0000313" key="2">
    <source>
        <dbReference type="Proteomes" id="UP000239002"/>
    </source>
</evidence>
<keyword evidence="2" id="KW-1185">Reference proteome</keyword>
<sequence length="79" mass="9072">MRFLIVFNLIIKGVLIPEFTIESGKLIRLCLPNFDSNGGDLTGDFRYRLLNHFEIILPKSKHSNEHTEAEFSTLPNLLL</sequence>
<dbReference type="AlphaFoldDB" id="A0A2S6ILD1"/>
<name>A0A2S6ILD1_9FLAO</name>
<reference evidence="1 2" key="1">
    <citation type="submission" date="2018-02" db="EMBL/GenBank/DDBJ databases">
        <title>Genomic Encyclopedia of Archaeal and Bacterial Type Strains, Phase II (KMG-II): from individual species to whole genera.</title>
        <authorList>
            <person name="Goeker M."/>
        </authorList>
    </citation>
    <scope>NUCLEOTIDE SEQUENCE [LARGE SCALE GENOMIC DNA]</scope>
    <source>
        <strain evidence="1 2">DSM 16809</strain>
    </source>
</reference>
<evidence type="ECO:0000313" key="1">
    <source>
        <dbReference type="EMBL" id="PPK95042.1"/>
    </source>
</evidence>
<dbReference type="Proteomes" id="UP000239002">
    <property type="component" value="Unassembled WGS sequence"/>
</dbReference>
<dbReference type="EMBL" id="PTJE01000003">
    <property type="protein sequence ID" value="PPK95042.1"/>
    <property type="molecule type" value="Genomic_DNA"/>
</dbReference>